<evidence type="ECO:0000313" key="3">
    <source>
        <dbReference type="EMBL" id="MDK3018863.1"/>
    </source>
</evidence>
<dbReference type="InterPro" id="IPR012349">
    <property type="entry name" value="Split_barrel_FMN-bd"/>
</dbReference>
<dbReference type="Proteomes" id="UP001243757">
    <property type="component" value="Unassembled WGS sequence"/>
</dbReference>
<accession>A0ABT7F2N2</accession>
<name>A0ABT7F2N2_9RHOB</name>
<proteinExistence type="predicted"/>
<keyword evidence="1" id="KW-0560">Oxidoreductase</keyword>
<dbReference type="InterPro" id="IPR002563">
    <property type="entry name" value="Flavin_Rdtase-like_dom"/>
</dbReference>
<dbReference type="SMART" id="SM00903">
    <property type="entry name" value="Flavin_Reduct"/>
    <property type="match status" value="1"/>
</dbReference>
<sequence length="174" mass="19363">MTGVFDQMAFRRALGQFPTGVCVMTTKVEGELLGMTMSSFNSLSLDPALVLFSIDKRARSLPQWEQARGYAIHVLSEGQQALSNRFAGRQGDKWAGLEFDTGLFDVPLLHGVAARFECAPHQIHEAGDHRLFIARVDRFTANPDRRPLLFTGGRYGAVQSNTEEAPIWPLAIHY</sequence>
<protein>
    <submittedName>
        <fullName evidence="3">Flavin reductase</fullName>
    </submittedName>
</protein>
<dbReference type="RefSeq" id="WP_284481669.1">
    <property type="nucleotide sequence ID" value="NZ_JASNJD010000010.1"/>
</dbReference>
<dbReference type="EMBL" id="JASNJD010000010">
    <property type="protein sequence ID" value="MDK3018863.1"/>
    <property type="molecule type" value="Genomic_DNA"/>
</dbReference>
<evidence type="ECO:0000259" key="2">
    <source>
        <dbReference type="SMART" id="SM00903"/>
    </source>
</evidence>
<evidence type="ECO:0000313" key="4">
    <source>
        <dbReference type="Proteomes" id="UP001243757"/>
    </source>
</evidence>
<feature type="domain" description="Flavin reductase like" evidence="2">
    <location>
        <begin position="14"/>
        <end position="157"/>
    </location>
</feature>
<dbReference type="PANTHER" id="PTHR30466:SF1">
    <property type="entry name" value="FMN REDUCTASE (NADH) RUTF"/>
    <property type="match status" value="1"/>
</dbReference>
<reference evidence="3 4" key="1">
    <citation type="submission" date="2023-05" db="EMBL/GenBank/DDBJ databases">
        <title>Pseudodonghicola sp. nov.</title>
        <authorList>
            <person name="Huang J."/>
        </authorList>
    </citation>
    <scope>NUCLEOTIDE SEQUENCE [LARGE SCALE GENOMIC DNA]</scope>
    <source>
        <strain evidence="3 4">IC7</strain>
    </source>
</reference>
<gene>
    <name evidence="3" type="ORF">QO033_14355</name>
</gene>
<keyword evidence="4" id="KW-1185">Reference proteome</keyword>
<comment type="caution">
    <text evidence="3">The sequence shown here is derived from an EMBL/GenBank/DDBJ whole genome shotgun (WGS) entry which is preliminary data.</text>
</comment>
<organism evidence="3 4">
    <name type="scientific">Pseudodonghicola flavimaris</name>
    <dbReference type="NCBI Taxonomy" id="3050036"/>
    <lineage>
        <taxon>Bacteria</taxon>
        <taxon>Pseudomonadati</taxon>
        <taxon>Pseudomonadota</taxon>
        <taxon>Alphaproteobacteria</taxon>
        <taxon>Rhodobacterales</taxon>
        <taxon>Paracoccaceae</taxon>
        <taxon>Pseudodonghicola</taxon>
    </lineage>
</organism>
<dbReference type="Pfam" id="PF01613">
    <property type="entry name" value="Flavin_Reduct"/>
    <property type="match status" value="1"/>
</dbReference>
<evidence type="ECO:0000256" key="1">
    <source>
        <dbReference type="ARBA" id="ARBA00023002"/>
    </source>
</evidence>
<dbReference type="SUPFAM" id="SSF50475">
    <property type="entry name" value="FMN-binding split barrel"/>
    <property type="match status" value="1"/>
</dbReference>
<dbReference type="InterPro" id="IPR050268">
    <property type="entry name" value="NADH-dep_flavin_reductase"/>
</dbReference>
<dbReference type="Gene3D" id="2.30.110.10">
    <property type="entry name" value="Electron Transport, Fmn-binding Protein, Chain A"/>
    <property type="match status" value="1"/>
</dbReference>
<dbReference type="PANTHER" id="PTHR30466">
    <property type="entry name" value="FLAVIN REDUCTASE"/>
    <property type="match status" value="1"/>
</dbReference>